<sequence>MKFYRLLICFGMLMATANIACAQTIAQDAPLTKKFFKKLKKDRVDTILVYAKGCIGCERIFPKDSTTGARYICDAPYGAIDVYFIWKSKATSYIKRFDYCSSFKPIQLNNFPDSILNYYTNNSSLWKEEKHFWKDYKKLSTIEKFGLIPPGPVHYSFQRLYFNGYEFLVKNYYTKTNKNTFPWEEKQREWAASVSSFLKNNHFQWELDDTYKHEGNK</sequence>
<organism evidence="2 3">
    <name type="scientific">Mucilaginibacter psychrotolerans</name>
    <dbReference type="NCBI Taxonomy" id="1524096"/>
    <lineage>
        <taxon>Bacteria</taxon>
        <taxon>Pseudomonadati</taxon>
        <taxon>Bacteroidota</taxon>
        <taxon>Sphingobacteriia</taxon>
        <taxon>Sphingobacteriales</taxon>
        <taxon>Sphingobacteriaceae</taxon>
        <taxon>Mucilaginibacter</taxon>
    </lineage>
</organism>
<proteinExistence type="predicted"/>
<reference evidence="2 3" key="1">
    <citation type="journal article" date="2017" name="Int. J. Syst. Evol. Microbiol.">
        <title>Mucilaginibacterpsychrotolerans sp. nov., isolated from peatlands.</title>
        <authorList>
            <person name="Deng Y."/>
            <person name="Shen L."/>
            <person name="Xu B."/>
            <person name="Liu Y."/>
            <person name="Gu Z."/>
            <person name="Liu H."/>
            <person name="Zhou Y."/>
        </authorList>
    </citation>
    <scope>NUCLEOTIDE SEQUENCE [LARGE SCALE GENOMIC DNA]</scope>
    <source>
        <strain evidence="2 3">NH7-4</strain>
    </source>
</reference>
<evidence type="ECO:0000313" key="2">
    <source>
        <dbReference type="EMBL" id="TFF33599.1"/>
    </source>
</evidence>
<evidence type="ECO:0000256" key="1">
    <source>
        <dbReference type="SAM" id="SignalP"/>
    </source>
</evidence>
<keyword evidence="1" id="KW-0732">Signal</keyword>
<dbReference type="EMBL" id="SOZE01000042">
    <property type="protein sequence ID" value="TFF33599.1"/>
    <property type="molecule type" value="Genomic_DNA"/>
</dbReference>
<feature type="signal peptide" evidence="1">
    <location>
        <begin position="1"/>
        <end position="22"/>
    </location>
</feature>
<gene>
    <name evidence="2" type="ORF">E2R66_25330</name>
</gene>
<keyword evidence="3" id="KW-1185">Reference proteome</keyword>
<evidence type="ECO:0000313" key="3">
    <source>
        <dbReference type="Proteomes" id="UP000297540"/>
    </source>
</evidence>
<dbReference type="OrthoDB" id="1453160at2"/>
<comment type="caution">
    <text evidence="2">The sequence shown here is derived from an EMBL/GenBank/DDBJ whole genome shotgun (WGS) entry which is preliminary data.</text>
</comment>
<accession>A0A4Y8S3R1</accession>
<dbReference type="RefSeq" id="WP_133236207.1">
    <property type="nucleotide sequence ID" value="NZ_SOZE01000042.1"/>
</dbReference>
<protein>
    <submittedName>
        <fullName evidence="2">Uncharacterized protein</fullName>
    </submittedName>
</protein>
<name>A0A4Y8S3R1_9SPHI</name>
<dbReference type="Proteomes" id="UP000297540">
    <property type="component" value="Unassembled WGS sequence"/>
</dbReference>
<feature type="chain" id="PRO_5021280298" evidence="1">
    <location>
        <begin position="23"/>
        <end position="217"/>
    </location>
</feature>
<dbReference type="AlphaFoldDB" id="A0A4Y8S3R1"/>